<protein>
    <submittedName>
        <fullName evidence="1">Uncharacterized protein</fullName>
    </submittedName>
</protein>
<dbReference type="Proteomes" id="UP000018208">
    <property type="component" value="Unassembled WGS sequence"/>
</dbReference>
<dbReference type="EMBL" id="KI546147">
    <property type="protein sequence ID" value="EST43049.1"/>
    <property type="molecule type" value="Genomic_DNA"/>
</dbReference>
<dbReference type="VEuPathDB" id="GiardiaDB:SS50377_20370"/>
<gene>
    <name evidence="1" type="ORF">SS50377_17352</name>
    <name evidence="2" type="ORF">SS50377_20370</name>
</gene>
<keyword evidence="3" id="KW-1185">Reference proteome</keyword>
<reference evidence="1 2" key="1">
    <citation type="journal article" date="2014" name="PLoS Genet.">
        <title>The Genome of Spironucleus salmonicida Highlights a Fish Pathogen Adapted to Fluctuating Environments.</title>
        <authorList>
            <person name="Xu F."/>
            <person name="Jerlstrom-Hultqvist J."/>
            <person name="Einarsson E."/>
            <person name="Astvaldsson A."/>
            <person name="Svard S.G."/>
            <person name="Andersson J.O."/>
        </authorList>
    </citation>
    <scope>NUCLEOTIDE SEQUENCE</scope>
    <source>
        <strain evidence="2">ATCC 50377</strain>
    </source>
</reference>
<evidence type="ECO:0000313" key="1">
    <source>
        <dbReference type="EMBL" id="EST43049.1"/>
    </source>
</evidence>
<name>V6LQL6_9EUKA</name>
<evidence type="ECO:0000313" key="3">
    <source>
        <dbReference type="Proteomes" id="UP000018208"/>
    </source>
</evidence>
<accession>V6LQL6</accession>
<organism evidence="1">
    <name type="scientific">Spironucleus salmonicida</name>
    <dbReference type="NCBI Taxonomy" id="348837"/>
    <lineage>
        <taxon>Eukaryota</taxon>
        <taxon>Metamonada</taxon>
        <taxon>Diplomonadida</taxon>
        <taxon>Hexamitidae</taxon>
        <taxon>Hexamitinae</taxon>
        <taxon>Spironucleus</taxon>
    </lineage>
</organism>
<reference evidence="2" key="2">
    <citation type="submission" date="2020-12" db="EMBL/GenBank/DDBJ databases">
        <title>New Spironucleus salmonicida genome in near-complete chromosomes.</title>
        <authorList>
            <person name="Xu F."/>
            <person name="Kurt Z."/>
            <person name="Jimenez-Gonzalez A."/>
            <person name="Astvaldsson A."/>
            <person name="Andersson J.O."/>
            <person name="Svard S.G."/>
        </authorList>
    </citation>
    <scope>NUCLEOTIDE SEQUENCE</scope>
    <source>
        <strain evidence="2">ATCC 50377</strain>
    </source>
</reference>
<dbReference type="AlphaFoldDB" id="V6LQL6"/>
<evidence type="ECO:0000313" key="2">
    <source>
        <dbReference type="EMBL" id="KAH0577022.1"/>
    </source>
</evidence>
<dbReference type="EMBL" id="AUWU02000001">
    <property type="protein sequence ID" value="KAH0577022.1"/>
    <property type="molecule type" value="Genomic_DNA"/>
</dbReference>
<sequence length="252" mass="28672">MSVGMSQVMRLHYDSQDEIDQLEEYIQSVKVSYKINLNPDREAISFGYTQISKFTPELFNPLAWTIKDATFPYSLISGQNSTNHACLYVDPRRFGVACKIWGNMNVHLEGDITDVIGAMHATQSYFKQCFAQILPGYIVSYDELLLFNMRAHFELPSVSSQILRAGLLEFRDKNASYKMKDSLDELSDQYIITYELITKKIDGNSRNSMKSPQITITCDTVDIIGSLPVDKLIPLRDQLILAFEKVSGKILK</sequence>
<proteinExistence type="predicted"/>